<keyword evidence="14" id="KW-1185">Reference proteome</keyword>
<comment type="catalytic activity">
    <reaction evidence="12">
        <text>4 Fe(2+) + O2 + 4 H(+) = 4 Fe(3+) + 2 H2O</text>
        <dbReference type="Rhea" id="RHEA:11148"/>
        <dbReference type="ChEBI" id="CHEBI:15377"/>
        <dbReference type="ChEBI" id="CHEBI:15378"/>
        <dbReference type="ChEBI" id="CHEBI:15379"/>
        <dbReference type="ChEBI" id="CHEBI:29033"/>
        <dbReference type="ChEBI" id="CHEBI:29034"/>
        <dbReference type="EC" id="1.16.3.1"/>
    </reaction>
</comment>
<dbReference type="NCBIfam" id="TIGR03421">
    <property type="entry name" value="FeS_CyaY"/>
    <property type="match status" value="1"/>
</dbReference>
<dbReference type="Pfam" id="PF01491">
    <property type="entry name" value="Frataxin_Cyay"/>
    <property type="match status" value="1"/>
</dbReference>
<dbReference type="EMBL" id="JALJOT010000005">
    <property type="protein sequence ID" value="KAK9915308.1"/>
    <property type="molecule type" value="Genomic_DNA"/>
</dbReference>
<comment type="similarity">
    <text evidence="2">Belongs to the frataxin family.</text>
</comment>
<evidence type="ECO:0000256" key="5">
    <source>
        <dbReference type="ARBA" id="ARBA00022448"/>
    </source>
</evidence>
<dbReference type="SMART" id="SM01219">
    <property type="entry name" value="Frataxin_Cyay"/>
    <property type="match status" value="1"/>
</dbReference>
<keyword evidence="4" id="KW-0409">Iron storage</keyword>
<evidence type="ECO:0000256" key="9">
    <source>
        <dbReference type="ARBA" id="ARBA00023004"/>
    </source>
</evidence>
<sequence length="195" mass="22269">MRRISRLKFLTPSLQQNGSDVLSIQQARVLHAVCPQGICSDPQPVDDCRILLGRAWLLAGTRTLPPRLSHRHHFSSQKPAEEMHEMQEEEFHGEADTLLDSLHEMMDALVDEEDIPGSDVEFGQGVLTLRLGPYGTYVYNKQTPNRQIWMSSPVSGPVRYDLVDGKWIYRRDQHELMGRLTSELRELLGKDVHSI</sequence>
<dbReference type="InterPro" id="IPR036524">
    <property type="entry name" value="Frataxin/CyaY_sf"/>
</dbReference>
<dbReference type="NCBIfam" id="TIGR03422">
    <property type="entry name" value="mito_frataxin"/>
    <property type="match status" value="1"/>
</dbReference>
<dbReference type="Gene3D" id="3.30.920.10">
    <property type="entry name" value="Frataxin/CyaY"/>
    <property type="match status" value="1"/>
</dbReference>
<evidence type="ECO:0000256" key="3">
    <source>
        <dbReference type="ARBA" id="ARBA00013107"/>
    </source>
</evidence>
<accession>A0ABR2YU51</accession>
<evidence type="ECO:0000256" key="8">
    <source>
        <dbReference type="ARBA" id="ARBA00023002"/>
    </source>
</evidence>
<evidence type="ECO:0000256" key="10">
    <source>
        <dbReference type="ARBA" id="ARBA00023065"/>
    </source>
</evidence>
<keyword evidence="7" id="KW-0809">Transit peptide</keyword>
<evidence type="ECO:0000256" key="1">
    <source>
        <dbReference type="ARBA" id="ARBA00004173"/>
    </source>
</evidence>
<comment type="caution">
    <text evidence="13">The sequence shown here is derived from an EMBL/GenBank/DDBJ whole genome shotgun (WGS) entry which is preliminary data.</text>
</comment>
<evidence type="ECO:0000313" key="13">
    <source>
        <dbReference type="EMBL" id="KAK9915308.1"/>
    </source>
</evidence>
<dbReference type="InterPro" id="IPR017789">
    <property type="entry name" value="Frataxin"/>
</dbReference>
<dbReference type="EC" id="1.16.3.1" evidence="3"/>
<name>A0ABR2YU51_9CHLO</name>
<dbReference type="CDD" id="cd00503">
    <property type="entry name" value="Frataxin"/>
    <property type="match status" value="1"/>
</dbReference>
<evidence type="ECO:0000256" key="7">
    <source>
        <dbReference type="ARBA" id="ARBA00022946"/>
    </source>
</evidence>
<evidence type="ECO:0000256" key="11">
    <source>
        <dbReference type="ARBA" id="ARBA00023128"/>
    </source>
</evidence>
<evidence type="ECO:0000256" key="6">
    <source>
        <dbReference type="ARBA" id="ARBA00022496"/>
    </source>
</evidence>
<evidence type="ECO:0000256" key="12">
    <source>
        <dbReference type="ARBA" id="ARBA00047990"/>
    </source>
</evidence>
<dbReference type="PROSITE" id="PS50810">
    <property type="entry name" value="FRATAXIN_2"/>
    <property type="match status" value="1"/>
</dbReference>
<comment type="subcellular location">
    <subcellularLocation>
        <location evidence="1">Mitochondrion</location>
    </subcellularLocation>
</comment>
<dbReference type="PANTHER" id="PTHR16821:SF2">
    <property type="entry name" value="FRATAXIN, MITOCHONDRIAL"/>
    <property type="match status" value="1"/>
</dbReference>
<keyword evidence="6" id="KW-0410">Iron transport</keyword>
<dbReference type="SUPFAM" id="SSF55387">
    <property type="entry name" value="Frataxin/Nqo15-like"/>
    <property type="match status" value="1"/>
</dbReference>
<keyword evidence="8" id="KW-0560">Oxidoreductase</keyword>
<keyword evidence="5" id="KW-0813">Transport</keyword>
<evidence type="ECO:0000313" key="14">
    <source>
        <dbReference type="Proteomes" id="UP001491310"/>
    </source>
</evidence>
<keyword evidence="10" id="KW-0406">Ion transport</keyword>
<dbReference type="InterPro" id="IPR002908">
    <property type="entry name" value="Frataxin/CyaY"/>
</dbReference>
<organism evidence="13 14">
    <name type="scientific">Coccomyxa subellipsoidea</name>
    <dbReference type="NCBI Taxonomy" id="248742"/>
    <lineage>
        <taxon>Eukaryota</taxon>
        <taxon>Viridiplantae</taxon>
        <taxon>Chlorophyta</taxon>
        <taxon>core chlorophytes</taxon>
        <taxon>Trebouxiophyceae</taxon>
        <taxon>Trebouxiophyceae incertae sedis</taxon>
        <taxon>Coccomyxaceae</taxon>
        <taxon>Coccomyxa</taxon>
    </lineage>
</organism>
<evidence type="ECO:0000256" key="2">
    <source>
        <dbReference type="ARBA" id="ARBA00008183"/>
    </source>
</evidence>
<evidence type="ECO:0000256" key="4">
    <source>
        <dbReference type="ARBA" id="ARBA00022434"/>
    </source>
</evidence>
<gene>
    <name evidence="13" type="ORF">WJX75_007383</name>
</gene>
<keyword evidence="9" id="KW-0408">Iron</keyword>
<reference evidence="13 14" key="1">
    <citation type="journal article" date="2024" name="Nat. Commun.">
        <title>Phylogenomics reveals the evolutionary origins of lichenization in chlorophyte algae.</title>
        <authorList>
            <person name="Puginier C."/>
            <person name="Libourel C."/>
            <person name="Otte J."/>
            <person name="Skaloud P."/>
            <person name="Haon M."/>
            <person name="Grisel S."/>
            <person name="Petersen M."/>
            <person name="Berrin J.G."/>
            <person name="Delaux P.M."/>
            <person name="Dal Grande F."/>
            <person name="Keller J."/>
        </authorList>
    </citation>
    <scope>NUCLEOTIDE SEQUENCE [LARGE SCALE GENOMIC DNA]</scope>
    <source>
        <strain evidence="13 14">SAG 216-7</strain>
    </source>
</reference>
<protein>
    <recommendedName>
        <fullName evidence="3">ferroxidase</fullName>
        <ecNumber evidence="3">1.16.3.1</ecNumber>
    </recommendedName>
</protein>
<dbReference type="Proteomes" id="UP001491310">
    <property type="component" value="Unassembled WGS sequence"/>
</dbReference>
<proteinExistence type="inferred from homology"/>
<dbReference type="PANTHER" id="PTHR16821">
    <property type="entry name" value="FRATAXIN"/>
    <property type="match status" value="1"/>
</dbReference>
<keyword evidence="11" id="KW-0496">Mitochondrion</keyword>